<keyword evidence="3" id="KW-1003">Cell membrane</keyword>
<evidence type="ECO:0000313" key="12">
    <source>
        <dbReference type="EMBL" id="SVA03340.1"/>
    </source>
</evidence>
<evidence type="ECO:0000256" key="2">
    <source>
        <dbReference type="ARBA" id="ARBA00022448"/>
    </source>
</evidence>
<dbReference type="SMART" id="SM00382">
    <property type="entry name" value="AAA"/>
    <property type="match status" value="1"/>
</dbReference>
<evidence type="ECO:0000256" key="8">
    <source>
        <dbReference type="ARBA" id="ARBA00023136"/>
    </source>
</evidence>
<keyword evidence="4 9" id="KW-0812">Transmembrane</keyword>
<dbReference type="Gene3D" id="1.20.1560.10">
    <property type="entry name" value="ABC transporter type 1, transmembrane domain"/>
    <property type="match status" value="1"/>
</dbReference>
<dbReference type="GO" id="GO:0005524">
    <property type="term" value="F:ATP binding"/>
    <property type="evidence" value="ECO:0007669"/>
    <property type="project" value="UniProtKB-KW"/>
</dbReference>
<evidence type="ECO:0000256" key="4">
    <source>
        <dbReference type="ARBA" id="ARBA00022692"/>
    </source>
</evidence>
<evidence type="ECO:0000256" key="9">
    <source>
        <dbReference type="SAM" id="Phobius"/>
    </source>
</evidence>
<dbReference type="InterPro" id="IPR027417">
    <property type="entry name" value="P-loop_NTPase"/>
</dbReference>
<protein>
    <recommendedName>
        <fullName evidence="13">ABC transporter permease</fullName>
    </recommendedName>
</protein>
<dbReference type="InterPro" id="IPR003439">
    <property type="entry name" value="ABC_transporter-like_ATP-bd"/>
</dbReference>
<evidence type="ECO:0000259" key="10">
    <source>
        <dbReference type="PROSITE" id="PS50893"/>
    </source>
</evidence>
<accession>A0A381SH07</accession>
<name>A0A381SH07_9ZZZZ</name>
<feature type="transmembrane region" description="Helical" evidence="9">
    <location>
        <begin position="164"/>
        <end position="183"/>
    </location>
</feature>
<keyword evidence="5" id="KW-0547">Nucleotide-binding</keyword>
<dbReference type="EMBL" id="UINC01003098">
    <property type="protein sequence ID" value="SVA03340.1"/>
    <property type="molecule type" value="Genomic_DNA"/>
</dbReference>
<keyword evidence="2" id="KW-0813">Transport</keyword>
<keyword evidence="6" id="KW-0067">ATP-binding</keyword>
<evidence type="ECO:0000256" key="1">
    <source>
        <dbReference type="ARBA" id="ARBA00004651"/>
    </source>
</evidence>
<evidence type="ECO:0000259" key="11">
    <source>
        <dbReference type="PROSITE" id="PS50929"/>
    </source>
</evidence>
<dbReference type="AlphaFoldDB" id="A0A381SH07"/>
<evidence type="ECO:0000256" key="7">
    <source>
        <dbReference type="ARBA" id="ARBA00022989"/>
    </source>
</evidence>
<organism evidence="12">
    <name type="scientific">marine metagenome</name>
    <dbReference type="NCBI Taxonomy" id="408172"/>
    <lineage>
        <taxon>unclassified sequences</taxon>
        <taxon>metagenomes</taxon>
        <taxon>ecological metagenomes</taxon>
    </lineage>
</organism>
<feature type="transmembrane region" description="Helical" evidence="9">
    <location>
        <begin position="61"/>
        <end position="79"/>
    </location>
</feature>
<proteinExistence type="predicted"/>
<dbReference type="Pfam" id="PF00664">
    <property type="entry name" value="ABC_membrane"/>
    <property type="match status" value="1"/>
</dbReference>
<dbReference type="InterPro" id="IPR017871">
    <property type="entry name" value="ABC_transporter-like_CS"/>
</dbReference>
<keyword evidence="7 9" id="KW-1133">Transmembrane helix</keyword>
<evidence type="ECO:0008006" key="13">
    <source>
        <dbReference type="Google" id="ProtNLM"/>
    </source>
</evidence>
<dbReference type="Pfam" id="PF00005">
    <property type="entry name" value="ABC_tran"/>
    <property type="match status" value="1"/>
</dbReference>
<keyword evidence="8 9" id="KW-0472">Membrane</keyword>
<evidence type="ECO:0000256" key="5">
    <source>
        <dbReference type="ARBA" id="ARBA00022741"/>
    </source>
</evidence>
<dbReference type="GO" id="GO:0016887">
    <property type="term" value="F:ATP hydrolysis activity"/>
    <property type="evidence" value="ECO:0007669"/>
    <property type="project" value="InterPro"/>
</dbReference>
<dbReference type="PANTHER" id="PTHR24221">
    <property type="entry name" value="ATP-BINDING CASSETTE SUB-FAMILY B"/>
    <property type="match status" value="1"/>
</dbReference>
<dbReference type="InterPro" id="IPR011527">
    <property type="entry name" value="ABC1_TM_dom"/>
</dbReference>
<dbReference type="InterPro" id="IPR036640">
    <property type="entry name" value="ABC1_TM_sf"/>
</dbReference>
<feature type="transmembrane region" description="Helical" evidence="9">
    <location>
        <begin position="283"/>
        <end position="302"/>
    </location>
</feature>
<gene>
    <name evidence="12" type="ORF">METZ01_LOCUS56194</name>
</gene>
<comment type="subcellular location">
    <subcellularLocation>
        <location evidence="1">Cell membrane</location>
        <topology evidence="1">Multi-pass membrane protein</topology>
    </subcellularLocation>
</comment>
<dbReference type="FunFam" id="3.40.50.300:FF:000299">
    <property type="entry name" value="ABC transporter ATP-binding protein/permease"/>
    <property type="match status" value="1"/>
</dbReference>
<evidence type="ECO:0000256" key="3">
    <source>
        <dbReference type="ARBA" id="ARBA00022475"/>
    </source>
</evidence>
<dbReference type="InterPro" id="IPR003593">
    <property type="entry name" value="AAA+_ATPase"/>
</dbReference>
<feature type="transmembrane region" description="Helical" evidence="9">
    <location>
        <begin position="251"/>
        <end position="271"/>
    </location>
</feature>
<dbReference type="InterPro" id="IPR039421">
    <property type="entry name" value="Type_1_exporter"/>
</dbReference>
<feature type="domain" description="ABC transmembrane type-1" evidence="11">
    <location>
        <begin position="20"/>
        <end position="307"/>
    </location>
</feature>
<dbReference type="PANTHER" id="PTHR24221:SF654">
    <property type="entry name" value="ATP-BINDING CASSETTE SUB-FAMILY B MEMBER 6"/>
    <property type="match status" value="1"/>
</dbReference>
<dbReference type="Gene3D" id="3.40.50.300">
    <property type="entry name" value="P-loop containing nucleotide triphosphate hydrolases"/>
    <property type="match status" value="1"/>
</dbReference>
<feature type="transmembrane region" description="Helical" evidence="9">
    <location>
        <begin position="140"/>
        <end position="158"/>
    </location>
</feature>
<evidence type="ECO:0000256" key="6">
    <source>
        <dbReference type="ARBA" id="ARBA00022840"/>
    </source>
</evidence>
<feature type="domain" description="ABC transporter" evidence="10">
    <location>
        <begin position="350"/>
        <end position="596"/>
    </location>
</feature>
<dbReference type="GO" id="GO:0034040">
    <property type="term" value="F:ATPase-coupled lipid transmembrane transporter activity"/>
    <property type="evidence" value="ECO:0007669"/>
    <property type="project" value="TreeGrafter"/>
</dbReference>
<reference evidence="12" key="1">
    <citation type="submission" date="2018-05" db="EMBL/GenBank/DDBJ databases">
        <authorList>
            <person name="Lanie J.A."/>
            <person name="Ng W.-L."/>
            <person name="Kazmierczak K.M."/>
            <person name="Andrzejewski T.M."/>
            <person name="Davidsen T.M."/>
            <person name="Wayne K.J."/>
            <person name="Tettelin H."/>
            <person name="Glass J.I."/>
            <person name="Rusch D."/>
            <person name="Podicherti R."/>
            <person name="Tsui H.-C.T."/>
            <person name="Winkler M.E."/>
        </authorList>
    </citation>
    <scope>NUCLEOTIDE SEQUENCE</scope>
</reference>
<dbReference type="SUPFAM" id="SSF52540">
    <property type="entry name" value="P-loop containing nucleoside triphosphate hydrolases"/>
    <property type="match status" value="1"/>
</dbReference>
<dbReference type="PROSITE" id="PS00211">
    <property type="entry name" value="ABC_TRANSPORTER_1"/>
    <property type="match status" value="1"/>
</dbReference>
<dbReference type="PROSITE" id="PS50893">
    <property type="entry name" value="ABC_TRANSPORTER_2"/>
    <property type="match status" value="1"/>
</dbReference>
<dbReference type="SUPFAM" id="SSF90123">
    <property type="entry name" value="ABC transporter transmembrane region"/>
    <property type="match status" value="1"/>
</dbReference>
<dbReference type="PROSITE" id="PS50929">
    <property type="entry name" value="ABC_TM1F"/>
    <property type="match status" value="1"/>
</dbReference>
<dbReference type="GO" id="GO:0005886">
    <property type="term" value="C:plasma membrane"/>
    <property type="evidence" value="ECO:0007669"/>
    <property type="project" value="UniProtKB-SubCell"/>
</dbReference>
<feature type="transmembrane region" description="Helical" evidence="9">
    <location>
        <begin position="21"/>
        <end position="41"/>
    </location>
</feature>
<dbReference type="GO" id="GO:0140359">
    <property type="term" value="F:ABC-type transporter activity"/>
    <property type="evidence" value="ECO:0007669"/>
    <property type="project" value="InterPro"/>
</dbReference>
<sequence length="603" mass="63632">MRRGWRLVRRSFRAHPGAHALGIMGANVFALAVVGFTVVVGRVTDEVIVPGLDGDGVSRQSLLVAVASVTAVGVIRGVSIMTRRWFNMLATVRTQRTWRRAVTDQFLDVPLSFHRSRPAGQLLAHADADVEVATSMLKPLAFSMSVVMLAVAALVSLLVVHPLFALVAVVMFPTLTVLNRRFIRAVEVPAARGQAAVGEISGIAHESLDGVLVVKTLGRERLEVDRFAEAASRLREHRLAAGRIRSDYAPLYYSLPQLGIVVLLLVGAWLVDGGSVSIGDVVQAMSLFSILTLPMEILGYMFQEMPRSVVAMDRIDRVLAEPTELRPGPVADELTGSTPGGYGAVEPVVVEFDAVGFSYPGGPPVLSDLDLRLDPGETVALVGATGSGKSTAVALLAGLVPPTVGEVRVGGVATSALGPEGVTRSVATVLQETFLFADSVRANLVLGLEVDDDELARALAAASADSFVAELPAGLDTVVGERGMTLSGGQRQRLAIARALLRRPAVLVLDDATSAVDPVVEAGILESLRRPVGGDMVGGRSVGFDGPPTLLVIAHRMATIRLADRVLFLEGGRIAASGTHDELLEVESYAALARAYEMAGGPR</sequence>